<dbReference type="OrthoDB" id="588261at2759"/>
<feature type="transmembrane region" description="Helical" evidence="8">
    <location>
        <begin position="108"/>
        <end position="126"/>
    </location>
</feature>
<keyword evidence="6" id="KW-0408">Iron</keyword>
<organism evidence="9 10">
    <name type="scientific">Varroa destructor</name>
    <name type="common">Honeybee mite</name>
    <dbReference type="NCBI Taxonomy" id="109461"/>
    <lineage>
        <taxon>Eukaryota</taxon>
        <taxon>Metazoa</taxon>
        <taxon>Ecdysozoa</taxon>
        <taxon>Arthropoda</taxon>
        <taxon>Chelicerata</taxon>
        <taxon>Arachnida</taxon>
        <taxon>Acari</taxon>
        <taxon>Parasitiformes</taxon>
        <taxon>Mesostigmata</taxon>
        <taxon>Gamasina</taxon>
        <taxon>Dermanyssoidea</taxon>
        <taxon>Varroidae</taxon>
        <taxon>Varroa</taxon>
    </lineage>
</organism>
<dbReference type="GO" id="GO:0016020">
    <property type="term" value="C:membrane"/>
    <property type="evidence" value="ECO:0007669"/>
    <property type="project" value="UniProtKB-SubCell"/>
</dbReference>
<accession>A0A7M7KQY4</accession>
<proteinExistence type="predicted"/>
<dbReference type="Proteomes" id="UP000594260">
    <property type="component" value="Unplaced"/>
</dbReference>
<dbReference type="GO" id="GO:0006099">
    <property type="term" value="P:tricarboxylic acid cycle"/>
    <property type="evidence" value="ECO:0007669"/>
    <property type="project" value="InterPro"/>
</dbReference>
<protein>
    <recommendedName>
        <fullName evidence="11">Succinate dehydrogenase cytochrome b560 subunit, mitochondrial</fullName>
    </recommendedName>
</protein>
<comment type="subcellular location">
    <subcellularLocation>
        <location evidence="1">Membrane</location>
        <topology evidence="1">Multi-pass membrane protein</topology>
    </subcellularLocation>
</comment>
<reference evidence="9" key="1">
    <citation type="submission" date="2021-01" db="UniProtKB">
        <authorList>
            <consortium name="EnsemblMetazoa"/>
        </authorList>
    </citation>
    <scope>IDENTIFICATION</scope>
</reference>
<evidence type="ECO:0000256" key="3">
    <source>
        <dbReference type="ARBA" id="ARBA00022692"/>
    </source>
</evidence>
<keyword evidence="5 8" id="KW-1133">Transmembrane helix</keyword>
<dbReference type="RefSeq" id="XP_022670399.1">
    <property type="nucleotide sequence ID" value="XM_022814664.1"/>
</dbReference>
<dbReference type="GO" id="GO:0005739">
    <property type="term" value="C:mitochondrion"/>
    <property type="evidence" value="ECO:0007669"/>
    <property type="project" value="GOC"/>
</dbReference>
<name>A0A7M7KQY4_VARDE</name>
<keyword evidence="2" id="KW-0349">Heme</keyword>
<dbReference type="CDD" id="cd03499">
    <property type="entry name" value="SQR_TypeC_SdhC"/>
    <property type="match status" value="1"/>
</dbReference>
<dbReference type="GO" id="GO:0046872">
    <property type="term" value="F:metal ion binding"/>
    <property type="evidence" value="ECO:0007669"/>
    <property type="project" value="UniProtKB-KW"/>
</dbReference>
<dbReference type="OMA" id="AMAICHH"/>
<evidence type="ECO:0000256" key="8">
    <source>
        <dbReference type="SAM" id="Phobius"/>
    </source>
</evidence>
<keyword evidence="7 8" id="KW-0472">Membrane</keyword>
<dbReference type="FunCoup" id="A0A7M7KQY4">
    <property type="interactions" value="831"/>
</dbReference>
<dbReference type="InParanoid" id="A0A7M7KQY4"/>
<evidence type="ECO:0000256" key="1">
    <source>
        <dbReference type="ARBA" id="ARBA00004141"/>
    </source>
</evidence>
<evidence type="ECO:0000256" key="2">
    <source>
        <dbReference type="ARBA" id="ARBA00022617"/>
    </source>
</evidence>
<dbReference type="PANTHER" id="PTHR10978:SF5">
    <property type="entry name" value="SUCCINATE DEHYDROGENASE CYTOCHROME B560 SUBUNIT, MITOCHONDRIAL"/>
    <property type="match status" value="1"/>
</dbReference>
<dbReference type="Pfam" id="PF01127">
    <property type="entry name" value="Sdh_cyt"/>
    <property type="match status" value="1"/>
</dbReference>
<dbReference type="EnsemblMetazoa" id="XM_022814664">
    <property type="protein sequence ID" value="XP_022670399"/>
    <property type="gene ID" value="LOC111254126"/>
</dbReference>
<evidence type="ECO:0000256" key="4">
    <source>
        <dbReference type="ARBA" id="ARBA00022723"/>
    </source>
</evidence>
<evidence type="ECO:0000313" key="9">
    <source>
        <dbReference type="EnsemblMetazoa" id="XP_022670399"/>
    </source>
</evidence>
<keyword evidence="3 8" id="KW-0812">Transmembrane</keyword>
<keyword evidence="10" id="KW-1185">Reference proteome</keyword>
<dbReference type="AlphaFoldDB" id="A0A7M7KQY4"/>
<dbReference type="Gene3D" id="1.20.1300.10">
    <property type="entry name" value="Fumarate reductase/succinate dehydrogenase, transmembrane subunit"/>
    <property type="match status" value="1"/>
</dbReference>
<dbReference type="GO" id="GO:0009055">
    <property type="term" value="F:electron transfer activity"/>
    <property type="evidence" value="ECO:0007669"/>
    <property type="project" value="InterPro"/>
</dbReference>
<feature type="transmembrane region" description="Helical" evidence="8">
    <location>
        <begin position="146"/>
        <end position="165"/>
    </location>
</feature>
<dbReference type="GO" id="GO:0006121">
    <property type="term" value="P:mitochondrial electron transport, succinate to ubiquinone"/>
    <property type="evidence" value="ECO:0007669"/>
    <property type="project" value="TreeGrafter"/>
</dbReference>
<evidence type="ECO:0000256" key="5">
    <source>
        <dbReference type="ARBA" id="ARBA00022989"/>
    </source>
</evidence>
<keyword evidence="4" id="KW-0479">Metal-binding</keyword>
<dbReference type="SUPFAM" id="SSF81343">
    <property type="entry name" value="Fumarate reductase respiratory complex transmembrane subunits"/>
    <property type="match status" value="1"/>
</dbReference>
<dbReference type="NCBIfam" id="TIGR02970">
    <property type="entry name" value="succ_dehyd_cytB"/>
    <property type="match status" value="1"/>
</dbReference>
<evidence type="ECO:0000256" key="7">
    <source>
        <dbReference type="ARBA" id="ARBA00023136"/>
    </source>
</evidence>
<dbReference type="KEGG" id="vde:111254126"/>
<dbReference type="GeneID" id="111254126"/>
<sequence>MNPILRAGLYGRCLAMPESLALQQALRTTSTLGPTEPFFNRQKALNRPLSPHLSIYKWQIPMAMSITHRITGLGLAMGVYGFAFGALTMKGQFPECVAAIQAMHISPALIIPTKLAASGTLFYHYLNGIRHLCWDLGFGFKVNEVYTSGKVVCALATVAAFYATFML</sequence>
<evidence type="ECO:0000256" key="6">
    <source>
        <dbReference type="ARBA" id="ARBA00023004"/>
    </source>
</evidence>
<dbReference type="InterPro" id="IPR018495">
    <property type="entry name" value="Succ_DH_cyt_bsu_CS"/>
</dbReference>
<dbReference type="PROSITE" id="PS01000">
    <property type="entry name" value="SDH_CYT_1"/>
    <property type="match status" value="1"/>
</dbReference>
<dbReference type="InterPro" id="IPR034804">
    <property type="entry name" value="SQR/QFR_C/D"/>
</dbReference>
<dbReference type="PROSITE" id="PS01001">
    <property type="entry name" value="SDH_CYT_2"/>
    <property type="match status" value="1"/>
</dbReference>
<dbReference type="PANTHER" id="PTHR10978">
    <property type="entry name" value="SUCCINATE DEHYDROGENASE CYTOCHROME B560 SUBUNIT"/>
    <property type="match status" value="1"/>
</dbReference>
<evidence type="ECO:0008006" key="11">
    <source>
        <dbReference type="Google" id="ProtNLM"/>
    </source>
</evidence>
<dbReference type="InterPro" id="IPR000701">
    <property type="entry name" value="SuccDH_FuR_B_TM-su"/>
</dbReference>
<feature type="transmembrane region" description="Helical" evidence="8">
    <location>
        <begin position="66"/>
        <end position="87"/>
    </location>
</feature>
<dbReference type="InterPro" id="IPR014314">
    <property type="entry name" value="Succ_DH_cytb556"/>
</dbReference>
<evidence type="ECO:0000313" key="10">
    <source>
        <dbReference type="Proteomes" id="UP000594260"/>
    </source>
</evidence>